<dbReference type="EMBL" id="BCSX01000051">
    <property type="protein sequence ID" value="GAS91721.1"/>
    <property type="molecule type" value="Genomic_DNA"/>
</dbReference>
<name>A0A100W4Z6_9MYCO</name>
<sequence length="182" mass="19208">MGGEVCVRACDCERPLAVRQVEVKPGSGEKRGFAMTVAAATVVCTSFADALERTRESLSQNGFHITNEVDVTATIRQKHAVDMERYLILDACHPRFVTRRAGDSAPSGALRLVCNVVVRVDPATVGNVIIEVMNPCVLSDGSDGVGHDDVAHSDIAGQVGVALRAVIDGLVARDEGVTNLPG</sequence>
<dbReference type="InterPro" id="IPR035923">
    <property type="entry name" value="TT1751-like_sf"/>
</dbReference>
<dbReference type="InterPro" id="IPR005180">
    <property type="entry name" value="DUF302"/>
</dbReference>
<dbReference type="Proteomes" id="UP000069620">
    <property type="component" value="Unassembled WGS sequence"/>
</dbReference>
<organism evidence="2 3">
    <name type="scientific">Mycolicibacterium brisbanense</name>
    <dbReference type="NCBI Taxonomy" id="146020"/>
    <lineage>
        <taxon>Bacteria</taxon>
        <taxon>Bacillati</taxon>
        <taxon>Actinomycetota</taxon>
        <taxon>Actinomycetes</taxon>
        <taxon>Mycobacteriales</taxon>
        <taxon>Mycobacteriaceae</taxon>
        <taxon>Mycolicibacterium</taxon>
    </lineage>
</organism>
<dbReference type="CDD" id="cd14797">
    <property type="entry name" value="DUF302"/>
    <property type="match status" value="1"/>
</dbReference>
<gene>
    <name evidence="2" type="ORF">RMCB_5817</name>
</gene>
<comment type="caution">
    <text evidence="2">The sequence shown here is derived from an EMBL/GenBank/DDBJ whole genome shotgun (WGS) entry which is preliminary data.</text>
</comment>
<dbReference type="AlphaFoldDB" id="A0A100W4Z6"/>
<reference evidence="3" key="1">
    <citation type="journal article" date="2016" name="Genome Announc.">
        <title>Draft Genome Sequences of Five Rapidly Growing Mycobacterium Species, M. thermoresistibile, M. fortuitum subsp. acetamidolyticum, M. canariasense, M. brisbanense, and M. novocastrense.</title>
        <authorList>
            <person name="Katahira K."/>
            <person name="Ogura Y."/>
            <person name="Gotoh Y."/>
            <person name="Hayashi T."/>
        </authorList>
    </citation>
    <scope>NUCLEOTIDE SEQUENCE [LARGE SCALE GENOMIC DNA]</scope>
    <source>
        <strain evidence="3">JCM15654</strain>
    </source>
</reference>
<proteinExistence type="predicted"/>
<evidence type="ECO:0000313" key="2">
    <source>
        <dbReference type="EMBL" id="GAS91721.1"/>
    </source>
</evidence>
<accession>A0A100W4Z6</accession>
<dbReference type="STRING" id="146020.RMCB_5817"/>
<dbReference type="SUPFAM" id="SSF103247">
    <property type="entry name" value="TT1751-like"/>
    <property type="match status" value="1"/>
</dbReference>
<keyword evidence="3" id="KW-1185">Reference proteome</keyword>
<dbReference type="Pfam" id="PF03625">
    <property type="entry name" value="DUF302"/>
    <property type="match status" value="1"/>
</dbReference>
<protein>
    <recommendedName>
        <fullName evidence="1">DUF302 domain-containing protein</fullName>
    </recommendedName>
</protein>
<evidence type="ECO:0000259" key="1">
    <source>
        <dbReference type="Pfam" id="PF03625"/>
    </source>
</evidence>
<evidence type="ECO:0000313" key="3">
    <source>
        <dbReference type="Proteomes" id="UP000069620"/>
    </source>
</evidence>
<reference evidence="3" key="2">
    <citation type="submission" date="2016-02" db="EMBL/GenBank/DDBJ databases">
        <title>Draft genome sequence of five rapidly growing Mycobacterium species.</title>
        <authorList>
            <person name="Katahira K."/>
            <person name="Gotou Y."/>
            <person name="Iida K."/>
            <person name="Ogura Y."/>
            <person name="Hayashi T."/>
        </authorList>
    </citation>
    <scope>NUCLEOTIDE SEQUENCE [LARGE SCALE GENOMIC DNA]</scope>
    <source>
        <strain evidence="3">JCM15654</strain>
    </source>
</reference>
<feature type="domain" description="DUF302" evidence="1">
    <location>
        <begin position="69"/>
        <end position="135"/>
    </location>
</feature>
<dbReference type="Gene3D" id="3.30.310.70">
    <property type="entry name" value="TT1751-like domain"/>
    <property type="match status" value="1"/>
</dbReference>